<evidence type="ECO:0000259" key="2">
    <source>
        <dbReference type="Pfam" id="PF10328"/>
    </source>
</evidence>
<dbReference type="Gene3D" id="1.20.1070.10">
    <property type="entry name" value="Rhodopsin 7-helix transmembrane proteins"/>
    <property type="match status" value="1"/>
</dbReference>
<protein>
    <recommendedName>
        <fullName evidence="2">7TM GPCR serpentine receptor class x (Srx) domain-containing protein</fullName>
    </recommendedName>
</protein>
<feature type="transmembrane region" description="Helical" evidence="1">
    <location>
        <begin position="167"/>
        <end position="190"/>
    </location>
</feature>
<dbReference type="SUPFAM" id="SSF81321">
    <property type="entry name" value="Family A G protein-coupled receptor-like"/>
    <property type="match status" value="1"/>
</dbReference>
<dbReference type="EMBL" id="BTSY01000003">
    <property type="protein sequence ID" value="GMT17346.1"/>
    <property type="molecule type" value="Genomic_DNA"/>
</dbReference>
<comment type="caution">
    <text evidence="3">The sequence shown here is derived from an EMBL/GenBank/DDBJ whole genome shotgun (WGS) entry which is preliminary data.</text>
</comment>
<dbReference type="InterPro" id="IPR019430">
    <property type="entry name" value="7TM_GPCR_serpentine_rcpt_Srx"/>
</dbReference>
<dbReference type="Pfam" id="PF10328">
    <property type="entry name" value="7TM_GPCR_Srx"/>
    <property type="match status" value="1"/>
</dbReference>
<name>A0AAV5VF75_9BILA</name>
<dbReference type="Proteomes" id="UP001432322">
    <property type="component" value="Unassembled WGS sequence"/>
</dbReference>
<feature type="non-terminal residue" evidence="3">
    <location>
        <position position="206"/>
    </location>
</feature>
<evidence type="ECO:0000313" key="3">
    <source>
        <dbReference type="EMBL" id="GMT17346.1"/>
    </source>
</evidence>
<accession>A0AAV5VF75</accession>
<feature type="transmembrane region" description="Helical" evidence="1">
    <location>
        <begin position="89"/>
        <end position="112"/>
    </location>
</feature>
<reference evidence="3" key="1">
    <citation type="submission" date="2023-10" db="EMBL/GenBank/DDBJ databases">
        <title>Genome assembly of Pristionchus species.</title>
        <authorList>
            <person name="Yoshida K."/>
            <person name="Sommer R.J."/>
        </authorList>
    </citation>
    <scope>NUCLEOTIDE SEQUENCE</scope>
    <source>
        <strain evidence="3">RS5133</strain>
    </source>
</reference>
<gene>
    <name evidence="3" type="ORF">PFISCL1PPCAC_8643</name>
</gene>
<evidence type="ECO:0000313" key="4">
    <source>
        <dbReference type="Proteomes" id="UP001432322"/>
    </source>
</evidence>
<feature type="non-terminal residue" evidence="3">
    <location>
        <position position="1"/>
    </location>
</feature>
<keyword evidence="1" id="KW-0472">Membrane</keyword>
<organism evidence="3 4">
    <name type="scientific">Pristionchus fissidentatus</name>
    <dbReference type="NCBI Taxonomy" id="1538716"/>
    <lineage>
        <taxon>Eukaryota</taxon>
        <taxon>Metazoa</taxon>
        <taxon>Ecdysozoa</taxon>
        <taxon>Nematoda</taxon>
        <taxon>Chromadorea</taxon>
        <taxon>Rhabditida</taxon>
        <taxon>Rhabditina</taxon>
        <taxon>Diplogasteromorpha</taxon>
        <taxon>Diplogasteroidea</taxon>
        <taxon>Neodiplogasteridae</taxon>
        <taxon>Pristionchus</taxon>
    </lineage>
</organism>
<proteinExistence type="predicted"/>
<feature type="transmembrane region" description="Helical" evidence="1">
    <location>
        <begin position="47"/>
        <end position="69"/>
    </location>
</feature>
<keyword evidence="1" id="KW-0812">Transmembrane</keyword>
<evidence type="ECO:0000256" key="1">
    <source>
        <dbReference type="SAM" id="Phobius"/>
    </source>
</evidence>
<keyword evidence="4" id="KW-1185">Reference proteome</keyword>
<sequence length="206" mass="22974">LQRYWPHALILGTEVPTLFLIMTSIERICAVCFPTVYHGLFSERRKAVMIVAGVAIALVSLGVGGASAYDNRMVANSGHCSIIHATAMWYSTAHFIFIILGYGVSLLSLVVMKLYTIKLRTSTQHANRHDTKTNILIVFTATSLLLVASPSIVMIGLSWEWFTIDDIWVALAYSATVMVSIANMIINFVFRDDFRSTLFSWYNKVG</sequence>
<feature type="domain" description="7TM GPCR serpentine receptor class x (Srx)" evidence="2">
    <location>
        <begin position="9"/>
        <end position="140"/>
    </location>
</feature>
<keyword evidence="1" id="KW-1133">Transmembrane helix</keyword>
<feature type="transmembrane region" description="Helical" evidence="1">
    <location>
        <begin position="133"/>
        <end position="155"/>
    </location>
</feature>
<feature type="transmembrane region" description="Helical" evidence="1">
    <location>
        <begin position="20"/>
        <end position="40"/>
    </location>
</feature>
<dbReference type="AlphaFoldDB" id="A0AAV5VF75"/>